<protein>
    <submittedName>
        <fullName evidence="3">Helix-turn-helix transcriptional regulator</fullName>
    </submittedName>
</protein>
<evidence type="ECO:0000313" key="4">
    <source>
        <dbReference type="Proteomes" id="UP000824130"/>
    </source>
</evidence>
<dbReference type="InterPro" id="IPR010982">
    <property type="entry name" value="Lambda_DNA-bd_dom_sf"/>
</dbReference>
<sequence>MNDSFIRERISDLRLKKGVSEYKMSLDLGHSKSYIQSISSGKSLPSLTEFLYICDYLGVTPKEFFDTKNDEPILHQELCEISKSLDSSDLELLIRLAERLS</sequence>
<reference evidence="3" key="2">
    <citation type="journal article" date="2021" name="PeerJ">
        <title>Extensive microbial diversity within the chicken gut microbiome revealed by metagenomics and culture.</title>
        <authorList>
            <person name="Gilroy R."/>
            <person name="Ravi A."/>
            <person name="Getino M."/>
            <person name="Pursley I."/>
            <person name="Horton D.L."/>
            <person name="Alikhan N.F."/>
            <person name="Baker D."/>
            <person name="Gharbi K."/>
            <person name="Hall N."/>
            <person name="Watson M."/>
            <person name="Adriaenssens E.M."/>
            <person name="Foster-Nyarko E."/>
            <person name="Jarju S."/>
            <person name="Secka A."/>
            <person name="Antonio M."/>
            <person name="Oren A."/>
            <person name="Chaudhuri R.R."/>
            <person name="La Ragione R."/>
            <person name="Hildebrand F."/>
            <person name="Pallen M.J."/>
        </authorList>
    </citation>
    <scope>NUCLEOTIDE SEQUENCE</scope>
    <source>
        <strain evidence="3">ChiSjej4B22-8349</strain>
    </source>
</reference>
<proteinExistence type="predicted"/>
<name>A0A9D1SVS8_9FIRM</name>
<dbReference type="InterPro" id="IPR050807">
    <property type="entry name" value="TransReg_Diox_bact_type"/>
</dbReference>
<organism evidence="3 4">
    <name type="scientific">Candidatus Allocopromorpha excrementipullorum</name>
    <dbReference type="NCBI Taxonomy" id="2840743"/>
    <lineage>
        <taxon>Bacteria</taxon>
        <taxon>Bacillati</taxon>
        <taxon>Bacillota</taxon>
        <taxon>Clostridia</taxon>
        <taxon>Eubacteriales</taxon>
        <taxon>Eubacteriaceae</taxon>
        <taxon>Eubacteriaceae incertae sedis</taxon>
        <taxon>Candidatus Allocopromorpha</taxon>
    </lineage>
</organism>
<dbReference type="Gene3D" id="1.10.260.40">
    <property type="entry name" value="lambda repressor-like DNA-binding domains"/>
    <property type="match status" value="1"/>
</dbReference>
<evidence type="ECO:0000259" key="2">
    <source>
        <dbReference type="PROSITE" id="PS50943"/>
    </source>
</evidence>
<dbReference type="GO" id="GO:0003677">
    <property type="term" value="F:DNA binding"/>
    <property type="evidence" value="ECO:0007669"/>
    <property type="project" value="UniProtKB-KW"/>
</dbReference>
<reference evidence="3" key="1">
    <citation type="submission" date="2020-10" db="EMBL/GenBank/DDBJ databases">
        <authorList>
            <person name="Gilroy R."/>
        </authorList>
    </citation>
    <scope>NUCLEOTIDE SEQUENCE</scope>
    <source>
        <strain evidence="3">ChiSjej4B22-8349</strain>
    </source>
</reference>
<dbReference type="PANTHER" id="PTHR46797:SF2">
    <property type="entry name" value="TRANSCRIPTIONAL REGULATOR"/>
    <property type="match status" value="1"/>
</dbReference>
<dbReference type="GO" id="GO:0003700">
    <property type="term" value="F:DNA-binding transcription factor activity"/>
    <property type="evidence" value="ECO:0007669"/>
    <property type="project" value="TreeGrafter"/>
</dbReference>
<keyword evidence="1" id="KW-0238">DNA-binding</keyword>
<dbReference type="GO" id="GO:0005829">
    <property type="term" value="C:cytosol"/>
    <property type="evidence" value="ECO:0007669"/>
    <property type="project" value="TreeGrafter"/>
</dbReference>
<dbReference type="CDD" id="cd00093">
    <property type="entry name" value="HTH_XRE"/>
    <property type="match status" value="1"/>
</dbReference>
<accession>A0A9D1SVS8</accession>
<gene>
    <name evidence="3" type="ORF">IAD25_08225</name>
</gene>
<dbReference type="Proteomes" id="UP000824130">
    <property type="component" value="Unassembled WGS sequence"/>
</dbReference>
<dbReference type="Pfam" id="PF01381">
    <property type="entry name" value="HTH_3"/>
    <property type="match status" value="1"/>
</dbReference>
<dbReference type="InterPro" id="IPR001387">
    <property type="entry name" value="Cro/C1-type_HTH"/>
</dbReference>
<evidence type="ECO:0000313" key="3">
    <source>
        <dbReference type="EMBL" id="HIU96672.1"/>
    </source>
</evidence>
<dbReference type="SUPFAM" id="SSF47413">
    <property type="entry name" value="lambda repressor-like DNA-binding domains"/>
    <property type="match status" value="1"/>
</dbReference>
<dbReference type="SMART" id="SM00530">
    <property type="entry name" value="HTH_XRE"/>
    <property type="match status" value="1"/>
</dbReference>
<dbReference type="PANTHER" id="PTHR46797">
    <property type="entry name" value="HTH-TYPE TRANSCRIPTIONAL REGULATOR"/>
    <property type="match status" value="1"/>
</dbReference>
<comment type="caution">
    <text evidence="3">The sequence shown here is derived from an EMBL/GenBank/DDBJ whole genome shotgun (WGS) entry which is preliminary data.</text>
</comment>
<evidence type="ECO:0000256" key="1">
    <source>
        <dbReference type="ARBA" id="ARBA00023125"/>
    </source>
</evidence>
<dbReference type="PROSITE" id="PS50943">
    <property type="entry name" value="HTH_CROC1"/>
    <property type="match status" value="1"/>
</dbReference>
<dbReference type="AlphaFoldDB" id="A0A9D1SVS8"/>
<dbReference type="EMBL" id="DVOB01000173">
    <property type="protein sequence ID" value="HIU96672.1"/>
    <property type="molecule type" value="Genomic_DNA"/>
</dbReference>
<feature type="domain" description="HTH cro/C1-type" evidence="2">
    <location>
        <begin position="10"/>
        <end position="64"/>
    </location>
</feature>